<gene>
    <name evidence="4" type="primary">ycdT</name>
    <name evidence="4" type="ORF">Pan216_09140</name>
</gene>
<dbReference type="PANTHER" id="PTHR45138:SF9">
    <property type="entry name" value="DIGUANYLATE CYCLASE DGCM-RELATED"/>
    <property type="match status" value="1"/>
</dbReference>
<dbReference type="RefSeq" id="WP_419193252.1">
    <property type="nucleotide sequence ID" value="NZ_CP036279.1"/>
</dbReference>
<dbReference type="GO" id="GO:0005886">
    <property type="term" value="C:plasma membrane"/>
    <property type="evidence" value="ECO:0007669"/>
    <property type="project" value="TreeGrafter"/>
</dbReference>
<organism evidence="4 5">
    <name type="scientific">Kolteria novifilia</name>
    <dbReference type="NCBI Taxonomy" id="2527975"/>
    <lineage>
        <taxon>Bacteria</taxon>
        <taxon>Pseudomonadati</taxon>
        <taxon>Planctomycetota</taxon>
        <taxon>Planctomycetia</taxon>
        <taxon>Kolteriales</taxon>
        <taxon>Kolteriaceae</taxon>
        <taxon>Kolteria</taxon>
    </lineage>
</organism>
<feature type="domain" description="GGDEF" evidence="3">
    <location>
        <begin position="181"/>
        <end position="323"/>
    </location>
</feature>
<dbReference type="EMBL" id="CP036279">
    <property type="protein sequence ID" value="QDU60077.1"/>
    <property type="molecule type" value="Genomic_DNA"/>
</dbReference>
<dbReference type="CDD" id="cd01949">
    <property type="entry name" value="GGDEF"/>
    <property type="match status" value="1"/>
</dbReference>
<dbReference type="GO" id="GO:0043709">
    <property type="term" value="P:cell adhesion involved in single-species biofilm formation"/>
    <property type="evidence" value="ECO:0007669"/>
    <property type="project" value="TreeGrafter"/>
</dbReference>
<evidence type="ECO:0000256" key="2">
    <source>
        <dbReference type="ARBA" id="ARBA00034247"/>
    </source>
</evidence>
<evidence type="ECO:0000259" key="3">
    <source>
        <dbReference type="PROSITE" id="PS50887"/>
    </source>
</evidence>
<dbReference type="Gene3D" id="3.30.70.270">
    <property type="match status" value="1"/>
</dbReference>
<protein>
    <recommendedName>
        <fullName evidence="1">diguanylate cyclase</fullName>
        <ecNumber evidence="1">2.7.7.65</ecNumber>
    </recommendedName>
</protein>
<sequence>MSRQLSSSPPATEQTVRSRFEALDAIVASGLTMSGLARVLGQWIVEGFPIRECTIRLTDTRGFDRYYRADASSQDVSEVLVTAASPRDSRDANTDARNVSIEGSHDLLGDVEVVPISPDALTPDLQEQLVHLVRRFGFLINCHVTMERARAEADRDELTGLYNRRFLRRCLRQALAEPSPRPMSLLMLDVDHFKKFNDSWGHAVGDRVLRLIGELMQSIFRSEDIVCRYGGEEFAVLLCDDRAKPTGDHPHEVRQYAERLRREAEHLRLTSEDGRVLSQITISGGIASVPWDARDADELLLKADDALYIAKRSGRNQIVFSDGLAKSA</sequence>
<reference evidence="4 5" key="1">
    <citation type="submission" date="2019-02" db="EMBL/GenBank/DDBJ databases">
        <title>Deep-cultivation of Planctomycetes and their phenomic and genomic characterization uncovers novel biology.</title>
        <authorList>
            <person name="Wiegand S."/>
            <person name="Jogler M."/>
            <person name="Boedeker C."/>
            <person name="Pinto D."/>
            <person name="Vollmers J."/>
            <person name="Rivas-Marin E."/>
            <person name="Kohn T."/>
            <person name="Peeters S.H."/>
            <person name="Heuer A."/>
            <person name="Rast P."/>
            <person name="Oberbeckmann S."/>
            <person name="Bunk B."/>
            <person name="Jeske O."/>
            <person name="Meyerdierks A."/>
            <person name="Storesund J.E."/>
            <person name="Kallscheuer N."/>
            <person name="Luecker S."/>
            <person name="Lage O.M."/>
            <person name="Pohl T."/>
            <person name="Merkel B.J."/>
            <person name="Hornburger P."/>
            <person name="Mueller R.-W."/>
            <person name="Bruemmer F."/>
            <person name="Labrenz M."/>
            <person name="Spormann A.M."/>
            <person name="Op den Camp H."/>
            <person name="Overmann J."/>
            <person name="Amann R."/>
            <person name="Jetten M.S.M."/>
            <person name="Mascher T."/>
            <person name="Medema M.H."/>
            <person name="Devos D.P."/>
            <person name="Kaster A.-K."/>
            <person name="Ovreas L."/>
            <person name="Rohde M."/>
            <person name="Galperin M.Y."/>
            <person name="Jogler C."/>
        </authorList>
    </citation>
    <scope>NUCLEOTIDE SEQUENCE [LARGE SCALE GENOMIC DNA]</scope>
    <source>
        <strain evidence="4 5">Pan216</strain>
    </source>
</reference>
<dbReference type="Pfam" id="PF00990">
    <property type="entry name" value="GGDEF"/>
    <property type="match status" value="1"/>
</dbReference>
<keyword evidence="4" id="KW-0808">Transferase</keyword>
<comment type="catalytic activity">
    <reaction evidence="2">
        <text>2 GTP = 3',3'-c-di-GMP + 2 diphosphate</text>
        <dbReference type="Rhea" id="RHEA:24898"/>
        <dbReference type="ChEBI" id="CHEBI:33019"/>
        <dbReference type="ChEBI" id="CHEBI:37565"/>
        <dbReference type="ChEBI" id="CHEBI:58805"/>
        <dbReference type="EC" id="2.7.7.65"/>
    </reaction>
</comment>
<accession>A0A518AZ96</accession>
<evidence type="ECO:0000313" key="5">
    <source>
        <dbReference type="Proteomes" id="UP000317093"/>
    </source>
</evidence>
<evidence type="ECO:0000256" key="1">
    <source>
        <dbReference type="ARBA" id="ARBA00012528"/>
    </source>
</evidence>
<dbReference type="KEGG" id="knv:Pan216_09140"/>
<keyword evidence="5" id="KW-1185">Reference proteome</keyword>
<dbReference type="FunFam" id="3.30.70.270:FF:000001">
    <property type="entry name" value="Diguanylate cyclase domain protein"/>
    <property type="match status" value="1"/>
</dbReference>
<dbReference type="InterPro" id="IPR043128">
    <property type="entry name" value="Rev_trsase/Diguanyl_cyclase"/>
</dbReference>
<dbReference type="EC" id="2.7.7.65" evidence="1"/>
<dbReference type="NCBIfam" id="TIGR00254">
    <property type="entry name" value="GGDEF"/>
    <property type="match status" value="1"/>
</dbReference>
<keyword evidence="4" id="KW-0548">Nucleotidyltransferase</keyword>
<dbReference type="InterPro" id="IPR000160">
    <property type="entry name" value="GGDEF_dom"/>
</dbReference>
<name>A0A518AZ96_9BACT</name>
<dbReference type="Proteomes" id="UP000317093">
    <property type="component" value="Chromosome"/>
</dbReference>
<dbReference type="PANTHER" id="PTHR45138">
    <property type="entry name" value="REGULATORY COMPONENTS OF SENSORY TRANSDUCTION SYSTEM"/>
    <property type="match status" value="1"/>
</dbReference>
<dbReference type="InterPro" id="IPR050469">
    <property type="entry name" value="Diguanylate_Cyclase"/>
</dbReference>
<dbReference type="GO" id="GO:1902201">
    <property type="term" value="P:negative regulation of bacterial-type flagellum-dependent cell motility"/>
    <property type="evidence" value="ECO:0007669"/>
    <property type="project" value="TreeGrafter"/>
</dbReference>
<dbReference type="AlphaFoldDB" id="A0A518AZ96"/>
<dbReference type="GO" id="GO:0052621">
    <property type="term" value="F:diguanylate cyclase activity"/>
    <property type="evidence" value="ECO:0007669"/>
    <property type="project" value="UniProtKB-EC"/>
</dbReference>
<dbReference type="InterPro" id="IPR029787">
    <property type="entry name" value="Nucleotide_cyclase"/>
</dbReference>
<evidence type="ECO:0000313" key="4">
    <source>
        <dbReference type="EMBL" id="QDU60077.1"/>
    </source>
</evidence>
<dbReference type="SUPFAM" id="SSF55073">
    <property type="entry name" value="Nucleotide cyclase"/>
    <property type="match status" value="1"/>
</dbReference>
<dbReference type="PROSITE" id="PS50887">
    <property type="entry name" value="GGDEF"/>
    <property type="match status" value="1"/>
</dbReference>
<dbReference type="SMART" id="SM00267">
    <property type="entry name" value="GGDEF"/>
    <property type="match status" value="1"/>
</dbReference>
<proteinExistence type="predicted"/>